<proteinExistence type="predicted"/>
<feature type="compositionally biased region" description="Polar residues" evidence="1">
    <location>
        <begin position="581"/>
        <end position="605"/>
    </location>
</feature>
<feature type="compositionally biased region" description="Basic residues" evidence="1">
    <location>
        <begin position="1"/>
        <end position="18"/>
    </location>
</feature>
<dbReference type="Proteomes" id="UP000019132">
    <property type="component" value="Unassembled WGS sequence"/>
</dbReference>
<dbReference type="AlphaFoldDB" id="K3WCN0"/>
<dbReference type="VEuPathDB" id="FungiDB:PYU1_G002718"/>
<feature type="compositionally biased region" description="Basic and acidic residues" evidence="1">
    <location>
        <begin position="541"/>
        <end position="550"/>
    </location>
</feature>
<protein>
    <submittedName>
        <fullName evidence="2">Uncharacterized protein</fullName>
    </submittedName>
</protein>
<name>K3WCN0_GLOUD</name>
<evidence type="ECO:0000256" key="1">
    <source>
        <dbReference type="SAM" id="MobiDB-lite"/>
    </source>
</evidence>
<sequence length="617" mass="69521">QNHSALKPKPHDHRRAHALRSGTENGTGVETFRQLQYYSRNVADAAYVLDLALRIQDLARLRAISQYLITNKQLIGPKSSRQRQAEKWHASIKPPADIRHLVSEWDCDNEEDVDGHAQVLNRWLVTERVNQTELERRLATFKYSKRPTERLKSLPQREQITPAPRSYLEALNQAERATEDAAIPTFTNARLYGLCTTPMETAAELRPLTSEEAEAIDLILAGKLVVLRPPPFLNRVYARREPAAFNVLFRQLEYPLTAHLEPGQVLSDTISHHGLLKLMDTGAAACSELTGKMTELRKNVARITYQVKPRTLNFHFRRKRAAELWKEWKVPFMGRFLPLFDYKESTAAVSAYDNMKNLIRLGTYEVTMIVRGTSLDMAEIFHLSQDLLELDCYKVTEVVTEQGDVEHNKWQVHLRSEGSPVILEDYTHIRWKQSEILLHHHEVYRYPPCAKCGSGFHPHSVCTSGEEGSFQKVLNLPTNEQKTTPHSLEPPRPSPKVTNLSEWTKMLKTMPKMKQSKTKAKPNGGSKLQGREVGVNFSAKRSGDGSKDEGVNSTVRDAIGTLRRPASAPSVRASARGKGETTLNEPLTVSQSDRSDETAMSSVTISVADGDPTAGRN</sequence>
<feature type="region of interest" description="Disordered" evidence="1">
    <location>
        <begin position="1"/>
        <end position="25"/>
    </location>
</feature>
<dbReference type="EnsemblProtists" id="PYU1_T002721">
    <property type="protein sequence ID" value="PYU1_T002721"/>
    <property type="gene ID" value="PYU1_G002718"/>
</dbReference>
<accession>K3WCN0</accession>
<evidence type="ECO:0000313" key="2">
    <source>
        <dbReference type="EnsemblProtists" id="PYU1_T002721"/>
    </source>
</evidence>
<feature type="compositionally biased region" description="Low complexity" evidence="1">
    <location>
        <begin position="563"/>
        <end position="576"/>
    </location>
</feature>
<evidence type="ECO:0000313" key="3">
    <source>
        <dbReference type="Proteomes" id="UP000019132"/>
    </source>
</evidence>
<reference evidence="2" key="3">
    <citation type="submission" date="2015-02" db="UniProtKB">
        <authorList>
            <consortium name="EnsemblProtists"/>
        </authorList>
    </citation>
    <scope>IDENTIFICATION</scope>
    <source>
        <strain evidence="2">DAOM BR144</strain>
    </source>
</reference>
<organism evidence="2 3">
    <name type="scientific">Globisporangium ultimum (strain ATCC 200006 / CBS 805.95 / DAOM BR144)</name>
    <name type="common">Pythium ultimum</name>
    <dbReference type="NCBI Taxonomy" id="431595"/>
    <lineage>
        <taxon>Eukaryota</taxon>
        <taxon>Sar</taxon>
        <taxon>Stramenopiles</taxon>
        <taxon>Oomycota</taxon>
        <taxon>Peronosporomycetes</taxon>
        <taxon>Pythiales</taxon>
        <taxon>Pythiaceae</taxon>
        <taxon>Globisporangium</taxon>
    </lineage>
</organism>
<feature type="region of interest" description="Disordered" evidence="1">
    <location>
        <begin position="510"/>
        <end position="617"/>
    </location>
</feature>
<dbReference type="HOGENOM" id="CLU_443216_0_0_1"/>
<reference evidence="3" key="1">
    <citation type="journal article" date="2010" name="Genome Biol.">
        <title>Genome sequence of the necrotrophic plant pathogen Pythium ultimum reveals original pathogenicity mechanisms and effector repertoire.</title>
        <authorList>
            <person name="Levesque C.A."/>
            <person name="Brouwer H."/>
            <person name="Cano L."/>
            <person name="Hamilton J.P."/>
            <person name="Holt C."/>
            <person name="Huitema E."/>
            <person name="Raffaele S."/>
            <person name="Robideau G.P."/>
            <person name="Thines M."/>
            <person name="Win J."/>
            <person name="Zerillo M.M."/>
            <person name="Beakes G.W."/>
            <person name="Boore J.L."/>
            <person name="Busam D."/>
            <person name="Dumas B."/>
            <person name="Ferriera S."/>
            <person name="Fuerstenberg S.I."/>
            <person name="Gachon C.M."/>
            <person name="Gaulin E."/>
            <person name="Govers F."/>
            <person name="Grenville-Briggs L."/>
            <person name="Horner N."/>
            <person name="Hostetler J."/>
            <person name="Jiang R.H."/>
            <person name="Johnson J."/>
            <person name="Krajaejun T."/>
            <person name="Lin H."/>
            <person name="Meijer H.J."/>
            <person name="Moore B."/>
            <person name="Morris P."/>
            <person name="Phuntmart V."/>
            <person name="Puiu D."/>
            <person name="Shetty J."/>
            <person name="Stajich J.E."/>
            <person name="Tripathy S."/>
            <person name="Wawra S."/>
            <person name="van West P."/>
            <person name="Whitty B.R."/>
            <person name="Coutinho P.M."/>
            <person name="Henrissat B."/>
            <person name="Martin F."/>
            <person name="Thomas P.D."/>
            <person name="Tyler B.M."/>
            <person name="De Vries R.P."/>
            <person name="Kamoun S."/>
            <person name="Yandell M."/>
            <person name="Tisserat N."/>
            <person name="Buell C.R."/>
        </authorList>
    </citation>
    <scope>NUCLEOTIDE SEQUENCE</scope>
    <source>
        <strain evidence="3">DAOM:BR144</strain>
    </source>
</reference>
<reference evidence="3" key="2">
    <citation type="submission" date="2010-04" db="EMBL/GenBank/DDBJ databases">
        <authorList>
            <person name="Buell R."/>
            <person name="Hamilton J."/>
            <person name="Hostetler J."/>
        </authorList>
    </citation>
    <scope>NUCLEOTIDE SEQUENCE [LARGE SCALE GENOMIC DNA]</scope>
    <source>
        <strain evidence="3">DAOM:BR144</strain>
    </source>
</reference>
<dbReference type="EMBL" id="GL376628">
    <property type="status" value="NOT_ANNOTATED_CDS"/>
    <property type="molecule type" value="Genomic_DNA"/>
</dbReference>
<dbReference type="InParanoid" id="K3WCN0"/>
<keyword evidence="3" id="KW-1185">Reference proteome</keyword>
<dbReference type="eggNOG" id="ENOG502SR29">
    <property type="taxonomic scope" value="Eukaryota"/>
</dbReference>